<proteinExistence type="inferred from homology"/>
<dbReference type="InterPro" id="IPR002781">
    <property type="entry name" value="TM_pro_TauE-like"/>
</dbReference>
<comment type="similarity">
    <text evidence="5">Belongs to the 4-toluene sulfonate uptake permease (TSUP) (TC 2.A.102) family.</text>
</comment>
<evidence type="ECO:0000256" key="2">
    <source>
        <dbReference type="ARBA" id="ARBA00022692"/>
    </source>
</evidence>
<keyword evidence="7" id="KW-1185">Reference proteome</keyword>
<dbReference type="RefSeq" id="WP_130106002.1">
    <property type="nucleotide sequence ID" value="NZ_CP025781.1"/>
</dbReference>
<dbReference type="AlphaFoldDB" id="A0A7G3G8D7"/>
<dbReference type="EMBL" id="CP025781">
    <property type="protein sequence ID" value="QBC43424.1"/>
    <property type="molecule type" value="Genomic_DNA"/>
</dbReference>
<dbReference type="PANTHER" id="PTHR43701:SF5">
    <property type="entry name" value="MEMBRANE TRANSPORTER PROTEIN-RELATED"/>
    <property type="match status" value="1"/>
</dbReference>
<evidence type="ECO:0000313" key="6">
    <source>
        <dbReference type="EMBL" id="QBC43424.1"/>
    </source>
</evidence>
<dbReference type="InterPro" id="IPR051598">
    <property type="entry name" value="TSUP/Inactive_protease-like"/>
</dbReference>
<keyword evidence="3 5" id="KW-1133">Transmembrane helix</keyword>
<keyword evidence="2 5" id="KW-0812">Transmembrane</keyword>
<name>A0A7G3G8D7_9NEIS</name>
<evidence type="ECO:0000256" key="1">
    <source>
        <dbReference type="ARBA" id="ARBA00004141"/>
    </source>
</evidence>
<dbReference type="GO" id="GO:0005886">
    <property type="term" value="C:plasma membrane"/>
    <property type="evidence" value="ECO:0007669"/>
    <property type="project" value="UniProtKB-SubCell"/>
</dbReference>
<keyword evidence="5" id="KW-1003">Cell membrane</keyword>
<dbReference type="Proteomes" id="UP000515917">
    <property type="component" value="Chromosome"/>
</dbReference>
<feature type="transmembrane region" description="Helical" evidence="5">
    <location>
        <begin position="98"/>
        <end position="116"/>
    </location>
</feature>
<feature type="transmembrane region" description="Helical" evidence="5">
    <location>
        <begin position="174"/>
        <end position="194"/>
    </location>
</feature>
<keyword evidence="4 5" id="KW-0472">Membrane</keyword>
<evidence type="ECO:0000256" key="3">
    <source>
        <dbReference type="ARBA" id="ARBA00022989"/>
    </source>
</evidence>
<organism evidence="6 7">
    <name type="scientific">Iodobacter fluviatilis</name>
    <dbReference type="NCBI Taxonomy" id="537"/>
    <lineage>
        <taxon>Bacteria</taxon>
        <taxon>Pseudomonadati</taxon>
        <taxon>Pseudomonadota</taxon>
        <taxon>Betaproteobacteria</taxon>
        <taxon>Neisseriales</taxon>
        <taxon>Chitinibacteraceae</taxon>
        <taxon>Iodobacter</taxon>
    </lineage>
</organism>
<feature type="transmembrane region" description="Helical" evidence="5">
    <location>
        <begin position="137"/>
        <end position="162"/>
    </location>
</feature>
<dbReference type="KEGG" id="ifl:C1H71_07655"/>
<reference evidence="6 7" key="1">
    <citation type="submission" date="2018-01" db="EMBL/GenBank/DDBJ databases">
        <title>Genome sequence of Iodobacter sp. strain PCH194 isolated from Indian Trans-Himalaya.</title>
        <authorList>
            <person name="Kumar V."/>
            <person name="Thakur V."/>
            <person name="Kumar S."/>
            <person name="Singh D."/>
        </authorList>
    </citation>
    <scope>NUCLEOTIDE SEQUENCE [LARGE SCALE GENOMIC DNA]</scope>
    <source>
        <strain evidence="6 7">PCH194</strain>
    </source>
</reference>
<feature type="transmembrane region" description="Helical" evidence="5">
    <location>
        <begin position="72"/>
        <end position="92"/>
    </location>
</feature>
<protein>
    <recommendedName>
        <fullName evidence="5">Probable membrane transporter protein</fullName>
    </recommendedName>
</protein>
<sequence>MIELLALFFVSLIANILSALAGGGAGLLQLPILLFLGLAFPVALATHKVASVALGLGATIKHLKAGSLNWRFALLILASGLPGVFIGTLLVLQIPERWTLLILALLTSGLGIYSLLSPTLGQAPQSRHRSGLALWQGAVGLFLIGILNGSFTSGTGLFVTLWLVHWFGMDYKRAVAYTMVLVGLFWNGAGAISLAMQAGLYWPWVPVLLIASALGGYLGAHWGLKQGNQLIKRCFESVTILTGISLLIKTIKVW</sequence>
<dbReference type="Pfam" id="PF01925">
    <property type="entry name" value="TauE"/>
    <property type="match status" value="1"/>
</dbReference>
<evidence type="ECO:0000256" key="4">
    <source>
        <dbReference type="ARBA" id="ARBA00023136"/>
    </source>
</evidence>
<evidence type="ECO:0000313" key="7">
    <source>
        <dbReference type="Proteomes" id="UP000515917"/>
    </source>
</evidence>
<feature type="transmembrane region" description="Helical" evidence="5">
    <location>
        <begin position="201"/>
        <end position="224"/>
    </location>
</feature>
<accession>A0A7G3G8D7</accession>
<comment type="subcellular location">
    <subcellularLocation>
        <location evidence="5">Cell membrane</location>
        <topology evidence="5">Multi-pass membrane protein</topology>
    </subcellularLocation>
    <subcellularLocation>
        <location evidence="1">Membrane</location>
        <topology evidence="1">Multi-pass membrane protein</topology>
    </subcellularLocation>
</comment>
<feature type="transmembrane region" description="Helical" evidence="5">
    <location>
        <begin position="31"/>
        <end position="60"/>
    </location>
</feature>
<dbReference type="PANTHER" id="PTHR43701">
    <property type="entry name" value="MEMBRANE TRANSPORTER PROTEIN MJ0441-RELATED"/>
    <property type="match status" value="1"/>
</dbReference>
<evidence type="ECO:0000256" key="5">
    <source>
        <dbReference type="RuleBase" id="RU363041"/>
    </source>
</evidence>
<gene>
    <name evidence="6" type="ORF">C1H71_07655</name>
</gene>